<organism evidence="2 3">
    <name type="scientific">Mycena metata</name>
    <dbReference type="NCBI Taxonomy" id="1033252"/>
    <lineage>
        <taxon>Eukaryota</taxon>
        <taxon>Fungi</taxon>
        <taxon>Dikarya</taxon>
        <taxon>Basidiomycota</taxon>
        <taxon>Agaricomycotina</taxon>
        <taxon>Agaricomycetes</taxon>
        <taxon>Agaricomycetidae</taxon>
        <taxon>Agaricales</taxon>
        <taxon>Marasmiineae</taxon>
        <taxon>Mycenaceae</taxon>
        <taxon>Mycena</taxon>
    </lineage>
</organism>
<evidence type="ECO:0000313" key="2">
    <source>
        <dbReference type="EMBL" id="KAJ7757121.1"/>
    </source>
</evidence>
<dbReference type="EMBL" id="JARKIB010000045">
    <property type="protein sequence ID" value="KAJ7757121.1"/>
    <property type="molecule type" value="Genomic_DNA"/>
</dbReference>
<keyword evidence="3" id="KW-1185">Reference proteome</keyword>
<dbReference type="AlphaFoldDB" id="A0AAD7J663"/>
<keyword evidence="1" id="KW-0812">Transmembrane</keyword>
<keyword evidence="1" id="KW-1133">Transmembrane helix</keyword>
<name>A0AAD7J663_9AGAR</name>
<sequence length="133" mass="13859">MSGANGVYSSLVCKAADVDITKGRLIPPTAILRHAAHRSVIALVSLALNCLPYPHRNSSSRALPLSNRLQPHGSHLWPCIKSLLACANGTGDSQHLPTLRPGLPCALVSSLAVAVVSSLAALVWTTAGHLNSD</sequence>
<reference evidence="2" key="1">
    <citation type="submission" date="2023-03" db="EMBL/GenBank/DDBJ databases">
        <title>Massive genome expansion in bonnet fungi (Mycena s.s.) driven by repeated elements and novel gene families across ecological guilds.</title>
        <authorList>
            <consortium name="Lawrence Berkeley National Laboratory"/>
            <person name="Harder C.B."/>
            <person name="Miyauchi S."/>
            <person name="Viragh M."/>
            <person name="Kuo A."/>
            <person name="Thoen E."/>
            <person name="Andreopoulos B."/>
            <person name="Lu D."/>
            <person name="Skrede I."/>
            <person name="Drula E."/>
            <person name="Henrissat B."/>
            <person name="Morin E."/>
            <person name="Kohler A."/>
            <person name="Barry K."/>
            <person name="LaButti K."/>
            <person name="Morin E."/>
            <person name="Salamov A."/>
            <person name="Lipzen A."/>
            <person name="Mereny Z."/>
            <person name="Hegedus B."/>
            <person name="Baldrian P."/>
            <person name="Stursova M."/>
            <person name="Weitz H."/>
            <person name="Taylor A."/>
            <person name="Grigoriev I.V."/>
            <person name="Nagy L.G."/>
            <person name="Martin F."/>
            <person name="Kauserud H."/>
        </authorList>
    </citation>
    <scope>NUCLEOTIDE SEQUENCE</scope>
    <source>
        <strain evidence="2">CBHHK182m</strain>
    </source>
</reference>
<comment type="caution">
    <text evidence="2">The sequence shown here is derived from an EMBL/GenBank/DDBJ whole genome shotgun (WGS) entry which is preliminary data.</text>
</comment>
<feature type="transmembrane region" description="Helical" evidence="1">
    <location>
        <begin position="103"/>
        <end position="124"/>
    </location>
</feature>
<evidence type="ECO:0000256" key="1">
    <source>
        <dbReference type="SAM" id="Phobius"/>
    </source>
</evidence>
<proteinExistence type="predicted"/>
<dbReference type="Proteomes" id="UP001215598">
    <property type="component" value="Unassembled WGS sequence"/>
</dbReference>
<protein>
    <submittedName>
        <fullName evidence="2">Uncharacterized protein</fullName>
    </submittedName>
</protein>
<keyword evidence="1" id="KW-0472">Membrane</keyword>
<gene>
    <name evidence="2" type="ORF">B0H16DRAFT_1721578</name>
</gene>
<accession>A0AAD7J663</accession>
<evidence type="ECO:0000313" key="3">
    <source>
        <dbReference type="Proteomes" id="UP001215598"/>
    </source>
</evidence>